<dbReference type="Proteomes" id="UP000467124">
    <property type="component" value="Unassembled WGS sequence"/>
</dbReference>
<sequence>MIIMDELDRVRFGPTGEAPSVMVRMDVNPLSDAGEYACRLRRVLTSVIAIGSFQGFECEHFDHSSLPGWFLTSFCDTEPVEGSADDLVLQGCENYYRHRQGDIWGVHEWISLFDPEDRRWSWWDVVGSDGGGVSVFVDTRGEPVVPFEELWWMLYATGARSVSGPVLATSDDWEAGKRLR</sequence>
<comment type="caution">
    <text evidence="1">The sequence shown here is derived from an EMBL/GenBank/DDBJ whole genome shotgun (WGS) entry which is preliminary data.</text>
</comment>
<gene>
    <name evidence="1" type="ORF">GTW20_22925</name>
</gene>
<name>A0A7K2IYV9_9ACTN</name>
<dbReference type="AlphaFoldDB" id="A0A7K2IYV9"/>
<reference evidence="1 2" key="1">
    <citation type="journal article" date="2019" name="Nat. Commun.">
        <title>The antimicrobial potential of Streptomyces from insect microbiomes.</title>
        <authorList>
            <person name="Chevrette M.G."/>
            <person name="Carlson C.M."/>
            <person name="Ortega H.E."/>
            <person name="Thomas C."/>
            <person name="Ananiev G.E."/>
            <person name="Barns K.J."/>
            <person name="Book A.J."/>
            <person name="Cagnazzo J."/>
            <person name="Carlos C."/>
            <person name="Flanigan W."/>
            <person name="Grubbs K.J."/>
            <person name="Horn H.A."/>
            <person name="Hoffmann F.M."/>
            <person name="Klassen J.L."/>
            <person name="Knack J.J."/>
            <person name="Lewin G.R."/>
            <person name="McDonald B.R."/>
            <person name="Muller L."/>
            <person name="Melo W.G.P."/>
            <person name="Pinto-Tomas A.A."/>
            <person name="Schmitz A."/>
            <person name="Wendt-Pienkowski E."/>
            <person name="Wildman S."/>
            <person name="Zhao M."/>
            <person name="Zhang F."/>
            <person name="Bugni T.S."/>
            <person name="Andes D.R."/>
            <person name="Pupo M.T."/>
            <person name="Currie C.R."/>
        </authorList>
    </citation>
    <scope>NUCLEOTIDE SEQUENCE [LARGE SCALE GENOMIC DNA]</scope>
    <source>
        <strain evidence="1 2">SID5840</strain>
    </source>
</reference>
<evidence type="ECO:0000313" key="2">
    <source>
        <dbReference type="Proteomes" id="UP000467124"/>
    </source>
</evidence>
<evidence type="ECO:0000313" key="1">
    <source>
        <dbReference type="EMBL" id="MYR35036.1"/>
    </source>
</evidence>
<dbReference type="EMBL" id="WWHY01000001">
    <property type="protein sequence ID" value="MYR35036.1"/>
    <property type="molecule type" value="Genomic_DNA"/>
</dbReference>
<protein>
    <submittedName>
        <fullName evidence="1">Uncharacterized protein</fullName>
    </submittedName>
</protein>
<organism evidence="1 2">
    <name type="scientific">Nocardiopsis alba</name>
    <dbReference type="NCBI Taxonomy" id="53437"/>
    <lineage>
        <taxon>Bacteria</taxon>
        <taxon>Bacillati</taxon>
        <taxon>Actinomycetota</taxon>
        <taxon>Actinomycetes</taxon>
        <taxon>Streptosporangiales</taxon>
        <taxon>Nocardiopsidaceae</taxon>
        <taxon>Nocardiopsis</taxon>
    </lineage>
</organism>
<accession>A0A7K2IYV9</accession>
<dbReference type="RefSeq" id="WP_161111847.1">
    <property type="nucleotide sequence ID" value="NZ_WWHY01000001.1"/>
</dbReference>
<proteinExistence type="predicted"/>